<dbReference type="OrthoDB" id="4690547at2"/>
<dbReference type="PRINTS" id="PR00081">
    <property type="entry name" value="GDHRDH"/>
</dbReference>
<dbReference type="RefSeq" id="WP_089399530.1">
    <property type="nucleotide sequence ID" value="NZ_FZOT01000006.1"/>
</dbReference>
<dbReference type="CDD" id="cd05233">
    <property type="entry name" value="SDR_c"/>
    <property type="match status" value="1"/>
</dbReference>
<comment type="similarity">
    <text evidence="1 3">Belongs to the short-chain dehydrogenases/reductases (SDR) family.</text>
</comment>
<keyword evidence="2" id="KW-0560">Oxidoreductase</keyword>
<evidence type="ECO:0000256" key="1">
    <source>
        <dbReference type="ARBA" id="ARBA00006484"/>
    </source>
</evidence>
<evidence type="ECO:0000256" key="2">
    <source>
        <dbReference type="ARBA" id="ARBA00023002"/>
    </source>
</evidence>
<keyword evidence="5" id="KW-1185">Reference proteome</keyword>
<dbReference type="PANTHER" id="PTHR44196:SF1">
    <property type="entry name" value="DEHYDROGENASE_REDUCTASE SDR FAMILY MEMBER 7B"/>
    <property type="match status" value="1"/>
</dbReference>
<dbReference type="AlphaFoldDB" id="A0A239HDI2"/>
<gene>
    <name evidence="4" type="ORF">SAMN06265795_106162</name>
</gene>
<evidence type="ECO:0000313" key="5">
    <source>
        <dbReference type="Proteomes" id="UP000198284"/>
    </source>
</evidence>
<dbReference type="PRINTS" id="PR00080">
    <property type="entry name" value="SDRFAMILY"/>
</dbReference>
<dbReference type="InterPro" id="IPR002347">
    <property type="entry name" value="SDR_fam"/>
</dbReference>
<dbReference type="GO" id="GO:0016491">
    <property type="term" value="F:oxidoreductase activity"/>
    <property type="evidence" value="ECO:0007669"/>
    <property type="project" value="UniProtKB-KW"/>
</dbReference>
<reference evidence="4 5" key="1">
    <citation type="submission" date="2017-06" db="EMBL/GenBank/DDBJ databases">
        <authorList>
            <person name="Kim H.J."/>
            <person name="Triplett B.A."/>
        </authorList>
    </citation>
    <scope>NUCLEOTIDE SEQUENCE [LARGE SCALE GENOMIC DNA]</scope>
    <source>
        <strain evidence="4 5">U15</strain>
    </source>
</reference>
<dbReference type="EMBL" id="FZOT01000006">
    <property type="protein sequence ID" value="SNS78314.1"/>
    <property type="molecule type" value="Genomic_DNA"/>
</dbReference>
<protein>
    <submittedName>
        <fullName evidence="4">NADP-dependent 3-hydroxy acid dehydrogenase YdfG</fullName>
    </submittedName>
</protein>
<dbReference type="InterPro" id="IPR036291">
    <property type="entry name" value="NAD(P)-bd_dom_sf"/>
</dbReference>
<name>A0A239HDI2_9BURK</name>
<evidence type="ECO:0000256" key="3">
    <source>
        <dbReference type="RuleBase" id="RU000363"/>
    </source>
</evidence>
<sequence>MKEFKDKVAVITGGASGFGREFANIGARLGMKLVLADVQQDALDKARRELEEQGAQVLAQICDVRKAEAVQALAEAAMQRFGAVHLVFNNAGVGAGGLVWENSLADWEWVLGVNLWGVIHGVRAFTPLMLECARRDPSYEGHIVNTASMAGLLNAPNMGIYNVSKHAVVSLSETLYHDLNLIGAPIGASVLCPYFVPTGISQSHRNRPDELKDDGKATVSQMVAQAVSDKAVSSGKVTAAEVSQRTFDAIRDGGFYIYSHPQALGNVQTRMEDIVNQRNPSDPFEAAPHIRELLQSKLKGG</sequence>
<dbReference type="NCBIfam" id="NF004843">
    <property type="entry name" value="PRK06194.1"/>
    <property type="match status" value="1"/>
</dbReference>
<dbReference type="SUPFAM" id="SSF51735">
    <property type="entry name" value="NAD(P)-binding Rossmann-fold domains"/>
    <property type="match status" value="1"/>
</dbReference>
<organism evidence="4 5">
    <name type="scientific">Noviherbaspirillum humi</name>
    <dbReference type="NCBI Taxonomy" id="1688639"/>
    <lineage>
        <taxon>Bacteria</taxon>
        <taxon>Pseudomonadati</taxon>
        <taxon>Pseudomonadota</taxon>
        <taxon>Betaproteobacteria</taxon>
        <taxon>Burkholderiales</taxon>
        <taxon>Oxalobacteraceae</taxon>
        <taxon>Noviherbaspirillum</taxon>
    </lineage>
</organism>
<evidence type="ECO:0000313" key="4">
    <source>
        <dbReference type="EMBL" id="SNS78314.1"/>
    </source>
</evidence>
<dbReference type="Proteomes" id="UP000198284">
    <property type="component" value="Unassembled WGS sequence"/>
</dbReference>
<dbReference type="Gene3D" id="3.40.50.720">
    <property type="entry name" value="NAD(P)-binding Rossmann-like Domain"/>
    <property type="match status" value="1"/>
</dbReference>
<accession>A0A239HDI2</accession>
<proteinExistence type="inferred from homology"/>
<dbReference type="Pfam" id="PF00106">
    <property type="entry name" value="adh_short"/>
    <property type="match status" value="1"/>
</dbReference>
<dbReference type="PANTHER" id="PTHR44196">
    <property type="entry name" value="DEHYDROGENASE/REDUCTASE SDR FAMILY MEMBER 7B"/>
    <property type="match status" value="1"/>
</dbReference>
<dbReference type="GO" id="GO:0016020">
    <property type="term" value="C:membrane"/>
    <property type="evidence" value="ECO:0007669"/>
    <property type="project" value="TreeGrafter"/>
</dbReference>